<accession>A0A015U212</accession>
<dbReference type="Proteomes" id="UP000020773">
    <property type="component" value="Unassembled WGS sequence"/>
</dbReference>
<dbReference type="AlphaFoldDB" id="A0A015U212"/>
<proteinExistence type="predicted"/>
<protein>
    <submittedName>
        <fullName evidence="1">Uncharacterized protein</fullName>
    </submittedName>
</protein>
<comment type="caution">
    <text evidence="1">The sequence shown here is derived from an EMBL/GenBank/DDBJ whole genome shotgun (WGS) entry which is preliminary data.</text>
</comment>
<dbReference type="PATRIC" id="fig|1339316.3.peg.2446"/>
<organism evidence="1 2">
    <name type="scientific">Bacteroides fragilis str. 3998T(B)3</name>
    <dbReference type="NCBI Taxonomy" id="1339316"/>
    <lineage>
        <taxon>Bacteria</taxon>
        <taxon>Pseudomonadati</taxon>
        <taxon>Bacteroidota</taxon>
        <taxon>Bacteroidia</taxon>
        <taxon>Bacteroidales</taxon>
        <taxon>Bacteroidaceae</taxon>
        <taxon>Bacteroides</taxon>
    </lineage>
</organism>
<name>A0A015U212_BACFG</name>
<dbReference type="EMBL" id="JGDB01000127">
    <property type="protein sequence ID" value="EXY90744.1"/>
    <property type="molecule type" value="Genomic_DNA"/>
</dbReference>
<gene>
    <name evidence="1" type="ORF">M125_2553</name>
</gene>
<sequence length="39" mass="4085">MLCSNEHKNLPSGQIAKASGSASSYVCLSVTKLQTAVYP</sequence>
<evidence type="ECO:0000313" key="2">
    <source>
        <dbReference type="Proteomes" id="UP000020773"/>
    </source>
</evidence>
<reference evidence="1 2" key="1">
    <citation type="submission" date="2014-02" db="EMBL/GenBank/DDBJ databases">
        <authorList>
            <person name="Sears C."/>
            <person name="Carroll K."/>
            <person name="Sack B.R."/>
            <person name="Qadri F."/>
            <person name="Myers L.L."/>
            <person name="Chung G.-T."/>
            <person name="Escheverria P."/>
            <person name="Fraser C.M."/>
            <person name="Sadzewicz L."/>
            <person name="Shefchek K.A."/>
            <person name="Tallon L."/>
            <person name="Das S.P."/>
            <person name="Daugherty S."/>
            <person name="Mongodin E.F."/>
        </authorList>
    </citation>
    <scope>NUCLEOTIDE SEQUENCE [LARGE SCALE GENOMIC DNA]</scope>
    <source>
        <strain evidence="2">3998T(B)3</strain>
    </source>
</reference>
<evidence type="ECO:0000313" key="1">
    <source>
        <dbReference type="EMBL" id="EXY90744.1"/>
    </source>
</evidence>